<feature type="compositionally biased region" description="Low complexity" evidence="8">
    <location>
        <begin position="128"/>
        <end position="143"/>
    </location>
</feature>
<evidence type="ECO:0000256" key="3">
    <source>
        <dbReference type="ARBA" id="ARBA00022741"/>
    </source>
</evidence>
<gene>
    <name evidence="9" type="ORF">PODLI_1B004549</name>
</gene>
<evidence type="ECO:0000256" key="1">
    <source>
        <dbReference type="ARBA" id="ARBA00007374"/>
    </source>
</evidence>
<dbReference type="AlphaFoldDB" id="A0AA35LKG9"/>
<evidence type="ECO:0000256" key="2">
    <source>
        <dbReference type="ARBA" id="ARBA00022679"/>
    </source>
</evidence>
<proteinExistence type="inferred from homology"/>
<reference evidence="9" key="1">
    <citation type="submission" date="2022-12" db="EMBL/GenBank/DDBJ databases">
        <authorList>
            <person name="Alioto T."/>
            <person name="Alioto T."/>
            <person name="Gomez Garrido J."/>
        </authorList>
    </citation>
    <scope>NUCLEOTIDE SEQUENCE</scope>
</reference>
<evidence type="ECO:0000256" key="8">
    <source>
        <dbReference type="SAM" id="MobiDB-lite"/>
    </source>
</evidence>
<evidence type="ECO:0000256" key="6">
    <source>
        <dbReference type="ARBA" id="ARBA00051963"/>
    </source>
</evidence>
<dbReference type="Pfam" id="PF03770">
    <property type="entry name" value="IPK"/>
    <property type="match status" value="1"/>
</dbReference>
<organism evidence="9 10">
    <name type="scientific">Podarcis lilfordi</name>
    <name type="common">Lilford's wall lizard</name>
    <dbReference type="NCBI Taxonomy" id="74358"/>
    <lineage>
        <taxon>Eukaryota</taxon>
        <taxon>Metazoa</taxon>
        <taxon>Chordata</taxon>
        <taxon>Craniata</taxon>
        <taxon>Vertebrata</taxon>
        <taxon>Euteleostomi</taxon>
        <taxon>Lepidosauria</taxon>
        <taxon>Squamata</taxon>
        <taxon>Bifurcata</taxon>
        <taxon>Unidentata</taxon>
        <taxon>Episquamata</taxon>
        <taxon>Laterata</taxon>
        <taxon>Lacertibaenia</taxon>
        <taxon>Lacertidae</taxon>
        <taxon>Podarcis</taxon>
    </lineage>
</organism>
<evidence type="ECO:0000313" key="10">
    <source>
        <dbReference type="Proteomes" id="UP001178461"/>
    </source>
</evidence>
<dbReference type="GO" id="GO:0000828">
    <property type="term" value="F:inositol hexakisphosphate kinase activity"/>
    <property type="evidence" value="ECO:0007669"/>
    <property type="project" value="TreeGrafter"/>
</dbReference>
<dbReference type="InterPro" id="IPR005522">
    <property type="entry name" value="IPK"/>
</dbReference>
<keyword evidence="3" id="KW-0547">Nucleotide-binding</keyword>
<dbReference type="PANTHER" id="PTHR12400">
    <property type="entry name" value="INOSITOL POLYPHOSPHATE KINASE"/>
    <property type="match status" value="1"/>
</dbReference>
<accession>A0AA35LKG9</accession>
<dbReference type="GO" id="GO:0005524">
    <property type="term" value="F:ATP binding"/>
    <property type="evidence" value="ECO:0007669"/>
    <property type="project" value="UniProtKB-KW"/>
</dbReference>
<dbReference type="GO" id="GO:0005634">
    <property type="term" value="C:nucleus"/>
    <property type="evidence" value="ECO:0007669"/>
    <property type="project" value="TreeGrafter"/>
</dbReference>
<dbReference type="FunFam" id="3.30.470.160:FF:000001">
    <property type="entry name" value="Kinase"/>
    <property type="match status" value="1"/>
</dbReference>
<evidence type="ECO:0000313" key="9">
    <source>
        <dbReference type="EMBL" id="CAI5797955.1"/>
    </source>
</evidence>
<sequence>MKPCLSSITSSSSQQTTFPRGLQWGLTILMEGYHSLECIPPPPAATEPDHWEAPNTPLGPPSESEASVCGRGRDAPQGRAELPPLGASPSSNGLQGPPATPPCEVAGAGPSQKPLPGSQEAPVPLDRSVSGSSTCSSLGGSSQESDDVFSDAEERSPLGKKRVLRKTKSWKTFFTMVHWSLRRRSSWVQLAGHEGNFKPSEGGQILKKFSSVEDACLAELMADVLRPFVPAYHGVVEVGGERYIQMDDLLCGLDMPSIMDCKMGTRTYLEDELSEAQQRPAARRDLYQKMVKVDPQAPTAQEHSQGGVTKPRYMQWREGISSSASLGFRIEGVTIEGGAVRRDFKQTRTKEQIVDTFLMFTKARLDVLSTYAARLESMRQALEESAFFKTHEVIGSSLLFLHDRKGQASVWMIDFGKTLPAPENLPLQHCVVWAPGNHEDGYLIGLQHLIDTVQATLRKAQERGQAPAPPANP</sequence>
<dbReference type="GO" id="GO:0032958">
    <property type="term" value="P:inositol phosphate biosynthetic process"/>
    <property type="evidence" value="ECO:0007669"/>
    <property type="project" value="InterPro"/>
</dbReference>
<dbReference type="EC" id="2.7.-.-" evidence="7"/>
<dbReference type="Gene3D" id="3.30.470.160">
    <property type="entry name" value="Inositol polyphosphate kinase"/>
    <property type="match status" value="1"/>
</dbReference>
<dbReference type="GO" id="GO:0046854">
    <property type="term" value="P:phosphatidylinositol phosphate biosynthetic process"/>
    <property type="evidence" value="ECO:0007669"/>
    <property type="project" value="TreeGrafter"/>
</dbReference>
<dbReference type="GO" id="GO:0005737">
    <property type="term" value="C:cytoplasm"/>
    <property type="evidence" value="ECO:0007669"/>
    <property type="project" value="TreeGrafter"/>
</dbReference>
<protein>
    <recommendedName>
        <fullName evidence="7">Kinase</fullName>
        <ecNumber evidence="7">2.7.-.-</ecNumber>
    </recommendedName>
</protein>
<keyword evidence="5" id="KW-0067">ATP-binding</keyword>
<evidence type="ECO:0000256" key="7">
    <source>
        <dbReference type="RuleBase" id="RU363090"/>
    </source>
</evidence>
<name>A0AA35LKG9_9SAUR</name>
<dbReference type="Proteomes" id="UP001178461">
    <property type="component" value="Chromosome 16"/>
</dbReference>
<comment type="catalytic activity">
    <reaction evidence="6">
        <text>1D-myo-inositol 1,4,5-trisphosphate + ATP = 1D-myo-inositol 1,3,4,5-tetrakisphosphate + ADP + H(+)</text>
        <dbReference type="Rhea" id="RHEA:11020"/>
        <dbReference type="ChEBI" id="CHEBI:15378"/>
        <dbReference type="ChEBI" id="CHEBI:30616"/>
        <dbReference type="ChEBI" id="CHEBI:57895"/>
        <dbReference type="ChEBI" id="CHEBI:203600"/>
        <dbReference type="ChEBI" id="CHEBI:456216"/>
        <dbReference type="EC" id="2.7.1.127"/>
    </reaction>
    <physiologicalReaction direction="left-to-right" evidence="6">
        <dbReference type="Rhea" id="RHEA:11021"/>
    </physiologicalReaction>
</comment>
<dbReference type="SUPFAM" id="SSF56104">
    <property type="entry name" value="SAICAR synthase-like"/>
    <property type="match status" value="1"/>
</dbReference>
<dbReference type="GO" id="GO:0008440">
    <property type="term" value="F:inositol-1,4,5-trisphosphate 3-kinase activity"/>
    <property type="evidence" value="ECO:0007669"/>
    <property type="project" value="UniProtKB-EC"/>
</dbReference>
<dbReference type="PANTHER" id="PTHR12400:SF105">
    <property type="entry name" value="KINASE"/>
    <property type="match status" value="1"/>
</dbReference>
<comment type="similarity">
    <text evidence="1 7">Belongs to the inositol phosphokinase (IPK) family.</text>
</comment>
<feature type="region of interest" description="Disordered" evidence="8">
    <location>
        <begin position="37"/>
        <end position="157"/>
    </location>
</feature>
<dbReference type="InterPro" id="IPR038286">
    <property type="entry name" value="IPK_sf"/>
</dbReference>
<evidence type="ECO:0000256" key="5">
    <source>
        <dbReference type="ARBA" id="ARBA00022840"/>
    </source>
</evidence>
<keyword evidence="4 7" id="KW-0418">Kinase</keyword>
<keyword evidence="10" id="KW-1185">Reference proteome</keyword>
<evidence type="ECO:0000256" key="4">
    <source>
        <dbReference type="ARBA" id="ARBA00022777"/>
    </source>
</evidence>
<keyword evidence="2 7" id="KW-0808">Transferase</keyword>
<dbReference type="EMBL" id="OX395143">
    <property type="protein sequence ID" value="CAI5797955.1"/>
    <property type="molecule type" value="Genomic_DNA"/>
</dbReference>